<evidence type="ECO:0000313" key="2">
    <source>
        <dbReference type="Proteomes" id="UP000050482"/>
    </source>
</evidence>
<keyword evidence="2" id="KW-1185">Reference proteome</keyword>
<organism evidence="1 2">
    <name type="scientific">Alicyclobacillus ferrooxydans</name>
    <dbReference type="NCBI Taxonomy" id="471514"/>
    <lineage>
        <taxon>Bacteria</taxon>
        <taxon>Bacillati</taxon>
        <taxon>Bacillota</taxon>
        <taxon>Bacilli</taxon>
        <taxon>Bacillales</taxon>
        <taxon>Alicyclobacillaceae</taxon>
        <taxon>Alicyclobacillus</taxon>
    </lineage>
</organism>
<dbReference type="PATRIC" id="fig|471514.4.peg.4094"/>
<dbReference type="Proteomes" id="UP000050482">
    <property type="component" value="Unassembled WGS sequence"/>
</dbReference>
<accession>A0A0P9EH58</accession>
<evidence type="ECO:0000313" key="1">
    <source>
        <dbReference type="EMBL" id="KPV41906.1"/>
    </source>
</evidence>
<evidence type="ECO:0008006" key="3">
    <source>
        <dbReference type="Google" id="ProtNLM"/>
    </source>
</evidence>
<gene>
    <name evidence="1" type="ORF">AN477_20170</name>
</gene>
<name>A0A0P9EH58_9BACL</name>
<proteinExistence type="predicted"/>
<dbReference type="AlphaFoldDB" id="A0A0P9EH58"/>
<sequence length="67" mass="7450">MFSVGQKVKVVAGSYFIGLYGYIVTVSLSTCDVEVVYNPSFSQNSIVFPWTFLFSELEPINDESDNA</sequence>
<comment type="caution">
    <text evidence="1">The sequence shown here is derived from an EMBL/GenBank/DDBJ whole genome shotgun (WGS) entry which is preliminary data.</text>
</comment>
<reference evidence="1 2" key="1">
    <citation type="submission" date="2015-09" db="EMBL/GenBank/DDBJ databases">
        <title>Draft genome sequence of Alicyclobacillus ferrooxydans DSM 22381.</title>
        <authorList>
            <person name="Hemp J."/>
        </authorList>
    </citation>
    <scope>NUCLEOTIDE SEQUENCE [LARGE SCALE GENOMIC DNA]</scope>
    <source>
        <strain evidence="1 2">TC-34</strain>
    </source>
</reference>
<protein>
    <recommendedName>
        <fullName evidence="3">KOW domain-containing protein</fullName>
    </recommendedName>
</protein>
<dbReference type="EMBL" id="LJCO01000089">
    <property type="protein sequence ID" value="KPV41906.1"/>
    <property type="molecule type" value="Genomic_DNA"/>
</dbReference>